<accession>A0ABV6JC12</accession>
<name>A0ABV6JC12_9BACL</name>
<dbReference type="EMBL" id="JBHLVF010000033">
    <property type="protein sequence ID" value="MFC0393439.1"/>
    <property type="molecule type" value="Genomic_DNA"/>
</dbReference>
<evidence type="ECO:0000313" key="2">
    <source>
        <dbReference type="EMBL" id="MFC0393439.1"/>
    </source>
</evidence>
<keyword evidence="1" id="KW-0812">Transmembrane</keyword>
<sequence>MSRPSAIPRNLTSALCQFIFPFSLKQQCDEALIPILIDDGYIPFHLDDVSQQNAYYGESCSVSHQRMERYYLPHTGCVLFPRTDSRDAFRRFSRKLDQSCILKTAQHHIPFRILSADVVLCPFDLGFITIRTELTEPEIDYSTALEFAARFRVLEDVSLKDDITSVEADGKVYEEVEDFVFKVIAGGLLPYLDKSGTEGAYFETLPFFVDERMYVQAFYQFHEEDDISNVELYRGLQMDGVDVEGKPSVSANNMEYIEQYVQDHAYKRWGPDTYYVSNENTFCCLTRAGESKGIMFANQMYGEYYYGLLLSLFQKIALLKLANRYSAVDVERDVVALRRLIRLITKFSSKYYFPELASQSQGKEIFIQLRQVLGIPALYDDVKKTLEDLFKYQDSFQSKGQNDLLMILTLYSVVGGIYGMNQVIEDLKGDVGWSSMLDYSVFEYLALFVVLSGLVVGFGLSLLVFKNWRKARIARKDE</sequence>
<keyword evidence="1" id="KW-1133">Transmembrane helix</keyword>
<dbReference type="RefSeq" id="WP_204821502.1">
    <property type="nucleotide sequence ID" value="NZ_JANHOF010000014.1"/>
</dbReference>
<proteinExistence type="predicted"/>
<organism evidence="2 3">
    <name type="scientific">Paenibacillus mendelii</name>
    <dbReference type="NCBI Taxonomy" id="206163"/>
    <lineage>
        <taxon>Bacteria</taxon>
        <taxon>Bacillati</taxon>
        <taxon>Bacillota</taxon>
        <taxon>Bacilli</taxon>
        <taxon>Bacillales</taxon>
        <taxon>Paenibacillaceae</taxon>
        <taxon>Paenibacillus</taxon>
    </lineage>
</organism>
<gene>
    <name evidence="2" type="ORF">ACFFJ8_18930</name>
</gene>
<feature type="transmembrane region" description="Helical" evidence="1">
    <location>
        <begin position="444"/>
        <end position="465"/>
    </location>
</feature>
<keyword evidence="1" id="KW-0472">Membrane</keyword>
<evidence type="ECO:0000256" key="1">
    <source>
        <dbReference type="SAM" id="Phobius"/>
    </source>
</evidence>
<keyword evidence="3" id="KW-1185">Reference proteome</keyword>
<dbReference type="Proteomes" id="UP001589818">
    <property type="component" value="Unassembled WGS sequence"/>
</dbReference>
<evidence type="ECO:0008006" key="4">
    <source>
        <dbReference type="Google" id="ProtNLM"/>
    </source>
</evidence>
<protein>
    <recommendedName>
        <fullName evidence="4">Group-specific protein</fullName>
    </recommendedName>
</protein>
<feature type="transmembrane region" description="Helical" evidence="1">
    <location>
        <begin position="404"/>
        <end position="424"/>
    </location>
</feature>
<evidence type="ECO:0000313" key="3">
    <source>
        <dbReference type="Proteomes" id="UP001589818"/>
    </source>
</evidence>
<reference evidence="2 3" key="1">
    <citation type="submission" date="2024-09" db="EMBL/GenBank/DDBJ databases">
        <authorList>
            <person name="Sun Q."/>
            <person name="Mori K."/>
        </authorList>
    </citation>
    <scope>NUCLEOTIDE SEQUENCE [LARGE SCALE GENOMIC DNA]</scope>
    <source>
        <strain evidence="2 3">CCM 4839</strain>
    </source>
</reference>
<comment type="caution">
    <text evidence="2">The sequence shown here is derived from an EMBL/GenBank/DDBJ whole genome shotgun (WGS) entry which is preliminary data.</text>
</comment>